<comment type="caution">
    <text evidence="1">The sequence shown here is derived from an EMBL/GenBank/DDBJ whole genome shotgun (WGS) entry which is preliminary data.</text>
</comment>
<evidence type="ECO:0000313" key="2">
    <source>
        <dbReference type="Proteomes" id="UP000789920"/>
    </source>
</evidence>
<keyword evidence="2" id="KW-1185">Reference proteome</keyword>
<dbReference type="Proteomes" id="UP000789920">
    <property type="component" value="Unassembled WGS sequence"/>
</dbReference>
<feature type="non-terminal residue" evidence="1">
    <location>
        <position position="1"/>
    </location>
</feature>
<gene>
    <name evidence="1" type="ORF">RPERSI_LOCUS1367</name>
</gene>
<dbReference type="EMBL" id="CAJVQC010001241">
    <property type="protein sequence ID" value="CAG8490500.1"/>
    <property type="molecule type" value="Genomic_DNA"/>
</dbReference>
<name>A0ACA9KT60_9GLOM</name>
<sequence>SHQASELLNDESFDTIYHEYKHAKKNYQQSKLTKERFKTIRMKLFNATSASSNHDVAFNTYKEIEDDDNDTLNYRINIK</sequence>
<reference evidence="1" key="1">
    <citation type="submission" date="2021-06" db="EMBL/GenBank/DDBJ databases">
        <authorList>
            <person name="Kallberg Y."/>
            <person name="Tangrot J."/>
            <person name="Rosling A."/>
        </authorList>
    </citation>
    <scope>NUCLEOTIDE SEQUENCE</scope>
    <source>
        <strain evidence="1">MA461A</strain>
    </source>
</reference>
<protein>
    <submittedName>
        <fullName evidence="1">17632_t:CDS:1</fullName>
    </submittedName>
</protein>
<accession>A0ACA9KT60</accession>
<organism evidence="1 2">
    <name type="scientific">Racocetra persica</name>
    <dbReference type="NCBI Taxonomy" id="160502"/>
    <lineage>
        <taxon>Eukaryota</taxon>
        <taxon>Fungi</taxon>
        <taxon>Fungi incertae sedis</taxon>
        <taxon>Mucoromycota</taxon>
        <taxon>Glomeromycotina</taxon>
        <taxon>Glomeromycetes</taxon>
        <taxon>Diversisporales</taxon>
        <taxon>Gigasporaceae</taxon>
        <taxon>Racocetra</taxon>
    </lineage>
</organism>
<proteinExistence type="predicted"/>
<evidence type="ECO:0000313" key="1">
    <source>
        <dbReference type="EMBL" id="CAG8490500.1"/>
    </source>
</evidence>